<proteinExistence type="predicted"/>
<organism evidence="1 2">
    <name type="scientific">Meloidogyne enterolobii</name>
    <name type="common">Root-knot nematode worm</name>
    <name type="synonym">Meloidogyne mayaguensis</name>
    <dbReference type="NCBI Taxonomy" id="390850"/>
    <lineage>
        <taxon>Eukaryota</taxon>
        <taxon>Metazoa</taxon>
        <taxon>Ecdysozoa</taxon>
        <taxon>Nematoda</taxon>
        <taxon>Chromadorea</taxon>
        <taxon>Rhabditida</taxon>
        <taxon>Tylenchina</taxon>
        <taxon>Tylenchomorpha</taxon>
        <taxon>Tylenchoidea</taxon>
        <taxon>Meloidogynidae</taxon>
        <taxon>Meloidogyninae</taxon>
        <taxon>Meloidogyne</taxon>
    </lineage>
</organism>
<keyword evidence="2" id="KW-1185">Reference proteome</keyword>
<protein>
    <submittedName>
        <fullName evidence="1">Uncharacterized protein</fullName>
    </submittedName>
</protein>
<gene>
    <name evidence="1" type="ORF">MENTE1834_LOCUS15029</name>
</gene>
<dbReference type="EMBL" id="CAVMJV010000016">
    <property type="protein sequence ID" value="CAK5056863.1"/>
    <property type="molecule type" value="Genomic_DNA"/>
</dbReference>
<evidence type="ECO:0000313" key="1">
    <source>
        <dbReference type="EMBL" id="CAK5056863.1"/>
    </source>
</evidence>
<comment type="caution">
    <text evidence="1">The sequence shown here is derived from an EMBL/GenBank/DDBJ whole genome shotgun (WGS) entry which is preliminary data.</text>
</comment>
<evidence type="ECO:0000313" key="2">
    <source>
        <dbReference type="Proteomes" id="UP001497535"/>
    </source>
</evidence>
<reference evidence="1" key="1">
    <citation type="submission" date="2023-11" db="EMBL/GenBank/DDBJ databases">
        <authorList>
            <person name="Poullet M."/>
        </authorList>
    </citation>
    <scope>NUCLEOTIDE SEQUENCE</scope>
    <source>
        <strain evidence="1">E1834</strain>
    </source>
</reference>
<accession>A0ACB0YQT6</accession>
<dbReference type="Proteomes" id="UP001497535">
    <property type="component" value="Unassembled WGS sequence"/>
</dbReference>
<name>A0ACB0YQT6_MELEN</name>
<sequence length="135" mass="15535">MVNWNALSRLLQRAGPSPKKLLFCRAIPKGQISRNPASKWFLSSREYKRNKPRGLGLYCQGMAIVLTRDLLRSALSNTKIMDDWYLTHALLFNTNVTFVDIAPQIQSIDEETKFNIKDVGLSLNVYYTPIFAHFR</sequence>